<gene>
    <name evidence="1" type="ORF">OTI717_LOCUS43584</name>
</gene>
<reference evidence="1" key="1">
    <citation type="submission" date="2021-02" db="EMBL/GenBank/DDBJ databases">
        <authorList>
            <person name="Nowell W R."/>
        </authorList>
    </citation>
    <scope>NUCLEOTIDE SEQUENCE</scope>
</reference>
<dbReference type="EMBL" id="CAJOAX010064010">
    <property type="protein sequence ID" value="CAF4351932.1"/>
    <property type="molecule type" value="Genomic_DNA"/>
</dbReference>
<name>A0A820L8T7_9BILA</name>
<comment type="caution">
    <text evidence="1">The sequence shown here is derived from an EMBL/GenBank/DDBJ whole genome shotgun (WGS) entry which is preliminary data.</text>
</comment>
<dbReference type="Proteomes" id="UP000663823">
    <property type="component" value="Unassembled WGS sequence"/>
</dbReference>
<dbReference type="Gene3D" id="3.40.50.300">
    <property type="entry name" value="P-loop containing nucleotide triphosphate hydrolases"/>
    <property type="match status" value="1"/>
</dbReference>
<accession>A0A820L8T7</accession>
<sequence length="67" mass="7429">MEDAENHVDEAINKVLEIHASRVPGNILVFLTGQDEIDRAIDEVTRKIDPPESALVLPLHGKLSEDD</sequence>
<dbReference type="InterPro" id="IPR027417">
    <property type="entry name" value="P-loop_NTPase"/>
</dbReference>
<organism evidence="1 2">
    <name type="scientific">Rotaria sordida</name>
    <dbReference type="NCBI Taxonomy" id="392033"/>
    <lineage>
        <taxon>Eukaryota</taxon>
        <taxon>Metazoa</taxon>
        <taxon>Spiralia</taxon>
        <taxon>Gnathifera</taxon>
        <taxon>Rotifera</taxon>
        <taxon>Eurotatoria</taxon>
        <taxon>Bdelloidea</taxon>
        <taxon>Philodinida</taxon>
        <taxon>Philodinidae</taxon>
        <taxon>Rotaria</taxon>
    </lineage>
</organism>
<proteinExistence type="predicted"/>
<protein>
    <submittedName>
        <fullName evidence="1">Uncharacterized protein</fullName>
    </submittedName>
</protein>
<evidence type="ECO:0000313" key="1">
    <source>
        <dbReference type="EMBL" id="CAF4351932.1"/>
    </source>
</evidence>
<feature type="non-terminal residue" evidence="1">
    <location>
        <position position="67"/>
    </location>
</feature>
<evidence type="ECO:0000313" key="2">
    <source>
        <dbReference type="Proteomes" id="UP000663823"/>
    </source>
</evidence>
<dbReference type="AlphaFoldDB" id="A0A820L8T7"/>